<sequence>MSTPTAVSRLADGLHLCNDIAGRVLASQDAVPYGSTLRVAVLYREATGWAALAAFMRMFTRSLDLVAKERNLELGILAPRDESGKHAVPQHLPGRRWFMLPASGGRGALEASAAHHDIHVVIELFGTPPQIPGVGVVSWITDFQHLHLPQFFTTQEYKDREENFQQRAQNSNFILLSSQAAKTDYDATLSHASEKAWVAPFPSSLVFEELPSGEPRDIVRQYHLPEKFLLVANQYWAHKNHGVVIEALGKLAAEGVRIPAVFTGLPSDYRDPSNAPTSRILQSIAQQGLAGQVVPLGQVPFAHLQQLMRCAALVIQPSRFEGWSTVVQDIKALGRPLMCSDLPVHREQAPMALGHFGCDAPEALATYLRSHWPHLAAGPDLAQESRSLAAERAFAHTYGLRLADLCRRAFEVATTRRPA</sequence>
<keyword evidence="2" id="KW-0808">Transferase</keyword>
<reference evidence="2 3" key="1">
    <citation type="submission" date="2018-06" db="EMBL/GenBank/DDBJ databases">
        <title>Genomic Encyclopedia of Type Strains, Phase IV (KMG-IV): sequencing the most valuable type-strain genomes for metagenomic binning, comparative biology and taxonomic classification.</title>
        <authorList>
            <person name="Goeker M."/>
        </authorList>
    </citation>
    <scope>NUCLEOTIDE SEQUENCE [LARGE SCALE GENOMIC DNA]</scope>
    <source>
        <strain evidence="2 3">DSM 25532</strain>
    </source>
</reference>
<comment type="caution">
    <text evidence="2">The sequence shown here is derived from an EMBL/GenBank/DDBJ whole genome shotgun (WGS) entry which is preliminary data.</text>
</comment>
<dbReference type="GO" id="GO:0016757">
    <property type="term" value="F:glycosyltransferase activity"/>
    <property type="evidence" value="ECO:0007669"/>
    <property type="project" value="InterPro"/>
</dbReference>
<protein>
    <submittedName>
        <fullName evidence="2">Glycosyltransferase involved in cell wall biosynthesis</fullName>
    </submittedName>
</protein>
<evidence type="ECO:0000313" key="2">
    <source>
        <dbReference type="EMBL" id="RBP36671.1"/>
    </source>
</evidence>
<dbReference type="EMBL" id="QNRR01000016">
    <property type="protein sequence ID" value="RBP36671.1"/>
    <property type="molecule type" value="Genomic_DNA"/>
</dbReference>
<dbReference type="Gene3D" id="3.40.50.2000">
    <property type="entry name" value="Glycogen Phosphorylase B"/>
    <property type="match status" value="1"/>
</dbReference>
<gene>
    <name evidence="2" type="ORF">DES53_116110</name>
</gene>
<dbReference type="PANTHER" id="PTHR46401">
    <property type="entry name" value="GLYCOSYLTRANSFERASE WBBK-RELATED"/>
    <property type="match status" value="1"/>
</dbReference>
<dbReference type="PANTHER" id="PTHR46401:SF8">
    <property type="entry name" value="BLL6006 PROTEIN"/>
    <property type="match status" value="1"/>
</dbReference>
<name>A0A366H3V4_9BACT</name>
<dbReference type="Proteomes" id="UP000253426">
    <property type="component" value="Unassembled WGS sequence"/>
</dbReference>
<dbReference type="Pfam" id="PF00534">
    <property type="entry name" value="Glycos_transf_1"/>
    <property type="match status" value="1"/>
</dbReference>
<dbReference type="InterPro" id="IPR001296">
    <property type="entry name" value="Glyco_trans_1"/>
</dbReference>
<dbReference type="RefSeq" id="WP_170157516.1">
    <property type="nucleotide sequence ID" value="NZ_QNRR01000016.1"/>
</dbReference>
<feature type="domain" description="Glycosyl transferase family 1" evidence="1">
    <location>
        <begin position="226"/>
        <end position="352"/>
    </location>
</feature>
<organism evidence="2 3">
    <name type="scientific">Roseimicrobium gellanilyticum</name>
    <dbReference type="NCBI Taxonomy" id="748857"/>
    <lineage>
        <taxon>Bacteria</taxon>
        <taxon>Pseudomonadati</taxon>
        <taxon>Verrucomicrobiota</taxon>
        <taxon>Verrucomicrobiia</taxon>
        <taxon>Verrucomicrobiales</taxon>
        <taxon>Verrucomicrobiaceae</taxon>
        <taxon>Roseimicrobium</taxon>
    </lineage>
</organism>
<accession>A0A366H3V4</accession>
<evidence type="ECO:0000313" key="3">
    <source>
        <dbReference type="Proteomes" id="UP000253426"/>
    </source>
</evidence>
<proteinExistence type="predicted"/>
<evidence type="ECO:0000259" key="1">
    <source>
        <dbReference type="Pfam" id="PF00534"/>
    </source>
</evidence>
<dbReference type="SUPFAM" id="SSF53756">
    <property type="entry name" value="UDP-Glycosyltransferase/glycogen phosphorylase"/>
    <property type="match status" value="1"/>
</dbReference>
<keyword evidence="3" id="KW-1185">Reference proteome</keyword>
<dbReference type="AlphaFoldDB" id="A0A366H3V4"/>